<feature type="region of interest" description="Disordered" evidence="5">
    <location>
        <begin position="79"/>
        <end position="106"/>
    </location>
</feature>
<dbReference type="InterPro" id="IPR044998">
    <property type="entry name" value="Timeless"/>
</dbReference>
<dbReference type="Proteomes" id="UP001176521">
    <property type="component" value="Unassembled WGS sequence"/>
</dbReference>
<dbReference type="EMBL" id="JAPDMQ010000394">
    <property type="protein sequence ID" value="KAK0525534.1"/>
    <property type="molecule type" value="Genomic_DNA"/>
</dbReference>
<feature type="region of interest" description="Disordered" evidence="5">
    <location>
        <begin position="1184"/>
        <end position="1411"/>
    </location>
</feature>
<gene>
    <name evidence="7" type="primary">TOF1</name>
    <name evidence="7" type="ORF">OC842_005471</name>
</gene>
<keyword evidence="4" id="KW-0131">Cell cycle</keyword>
<feature type="compositionally biased region" description="Acidic residues" evidence="5">
    <location>
        <begin position="1505"/>
        <end position="1516"/>
    </location>
</feature>
<feature type="compositionally biased region" description="Basic and acidic residues" evidence="5">
    <location>
        <begin position="560"/>
        <end position="592"/>
    </location>
</feature>
<feature type="compositionally biased region" description="Low complexity" evidence="5">
    <location>
        <begin position="1336"/>
        <end position="1374"/>
    </location>
</feature>
<sequence>MRLQYKKLHRLGREYPDPNYRFLDKLRSASRRNASLTDDAEIQKTFSLGEFIAKEIETMAELDYVDDLDLLEEYDLAEGASDFSSSEEQGRGRVNAEDDELPSDYDEEEENKALMNIVIGLCSALGGPEEVIHQDGSKETVYRPGDDCLADLITALTWPMDVLGELHEAMEKELDETKISGLPALQRAQVNYKASIMRVRGGPSGTADRDFLSTVMNFVLLPSLTKPRPNRTERDVGTINMCLHLFRNLLAIKDPIATSLDSTELVELSTLQSKLVLALHKSKILETLLMLSSSASRRDFEDWNAITAECIYHLIVGTSPKALLNGDVEKPHSAEGGDAEEAKVVPAPQLSDRNKAALLTSLLTEASQKRANVIASASSRHSRFGTTISFMASDGHRGVARQASSLRKSVEELEAEEKARTRRRKPTRRVFNEKGAPRYRPDWSKAAARVVIRWSDDFVKHGLVNLSKTLIEDLRRERDKLGDLDVARIHFMQMASYFLEYFMLRRAASPNTKLWDPNNPEAHTSDKSLIEANAEGKQADDFATQAQAKDRATTESAEEGAEKVTGQEHLENQKQGDKTIEGQDDEIKKGTSEDWPLSTVDFFTDKWPFVLVNRRVKDALTDRNWLELMACTQLWITMLKLMEVEELSIDEAERENAEYVQATIHEDNDVHETAKAITVCYKRQTFAFLETLIQFAYAYPRSLERFMKGRESMMVRAKVKVRKQMRKNGEQEGDEEEVEKRAKDSIEDAYKERAFTFNAFQDKLSSRFLADTCLDYIMRWREFTNPKEQLDTVVRVMHRIAIKGNGRRMFYQAHQRAGFKKLQTEMTVLEAVAPKPAENLKQLIRVVQRSWDKLTPEEKEKFAEGKRAPRQLKTVGPPRDIEVKEGHSVEEKIGIAVGLLLEKELMPYVNWVKGALEHASAQRKEIILNTDGMDALDKDEDGDVRRPSMTAMDKFEAHVLPFEEGDNQLRKDAATLPPLKLLCRLLGLDSHSISEEECTWSVPAATLPEHLDADIATIEKYIRSPVDTNGESFSTFVQNVRKPRERKLQEPRPMENMEGFIASDSSSSGNESSDGDFQEGQRKKKRVFSEDELSDADDSDDEGINKHQRALQRLKAREERRKQRKEQKQAAKEEKAKQRKLKKKVYRPGDDGRSKSSSGRRARRLKLAVAPMFAGLEAALDDRIEDSDEEMADFDRAIAQQQAEMGINGEDAGNQGQTSSSPASQRGDRLSSSPSPFGAQGLSSPPTSPARDPQSPLFRGMSPAPVTKSPLAARRLQTQSPAGSASPTPARRATRVFLQARSPISRKTTAVKARQQLDSDADSEVDELSPAKPTRAPNALLSSPFASPLSRAVASSRSKEAAAAPSPASSPMSRIMGSSHLQLPKRANAAIASSSPPRSSPPPASSSGSDAIMSRWKAFASKSIGQEPKSLFIFSDNEDDEMDELADEEHPAAGAASSSAFRLASQQRSKSKSKAGAGASKPKKSRTSLSSQAARVPLAERNQLDEEDELVDELEGDLPRPVAPVGTKAKGMQGRTGAPASSRIGASAFGVVVDVGDKRKRAILSEDDDDI</sequence>
<feature type="compositionally biased region" description="Polar residues" evidence="5">
    <location>
        <begin position="1214"/>
        <end position="1245"/>
    </location>
</feature>
<keyword evidence="2" id="KW-0236">DNA replication inhibitor</keyword>
<dbReference type="Pfam" id="PF04821">
    <property type="entry name" value="TIMELESS"/>
    <property type="match status" value="1"/>
</dbReference>
<dbReference type="GO" id="GO:0043111">
    <property type="term" value="P:replication fork arrest"/>
    <property type="evidence" value="ECO:0007669"/>
    <property type="project" value="TreeGrafter"/>
</dbReference>
<feature type="region of interest" description="Disordered" evidence="5">
    <location>
        <begin position="1429"/>
        <end position="1542"/>
    </location>
</feature>
<protein>
    <submittedName>
        <fullName evidence="7">Topoisomerase 1-associated factor 1</fullName>
    </submittedName>
</protein>
<evidence type="ECO:0000313" key="8">
    <source>
        <dbReference type="Proteomes" id="UP001176521"/>
    </source>
</evidence>
<feature type="compositionally biased region" description="Basic and acidic residues" evidence="5">
    <location>
        <begin position="1115"/>
        <end position="1136"/>
    </location>
</feature>
<feature type="region of interest" description="Disordered" evidence="5">
    <location>
        <begin position="410"/>
        <end position="436"/>
    </location>
</feature>
<dbReference type="PANTHER" id="PTHR22940">
    <property type="entry name" value="TIMEOUT/TIMELESS-2"/>
    <property type="match status" value="1"/>
</dbReference>
<feature type="region of interest" description="Disordered" evidence="5">
    <location>
        <begin position="542"/>
        <end position="592"/>
    </location>
</feature>
<evidence type="ECO:0000259" key="6">
    <source>
        <dbReference type="Pfam" id="PF04821"/>
    </source>
</evidence>
<feature type="compositionally biased region" description="Low complexity" evidence="5">
    <location>
        <begin position="1063"/>
        <end position="1072"/>
    </location>
</feature>
<keyword evidence="3" id="KW-0539">Nucleus</keyword>
<feature type="domain" description="Timeless N-terminal" evidence="6">
    <location>
        <begin position="149"/>
        <end position="389"/>
    </location>
</feature>
<feature type="compositionally biased region" description="Acidic residues" evidence="5">
    <location>
        <begin position="97"/>
        <end position="106"/>
    </location>
</feature>
<proteinExistence type="predicted"/>
<feature type="compositionally biased region" description="Basic and acidic residues" evidence="5">
    <location>
        <begin position="410"/>
        <end position="419"/>
    </location>
</feature>
<dbReference type="PANTHER" id="PTHR22940:SF4">
    <property type="entry name" value="PROTEIN TIMELESS HOMOLOG"/>
    <property type="match status" value="1"/>
</dbReference>
<feature type="compositionally biased region" description="Polar residues" evidence="5">
    <location>
        <begin position="1276"/>
        <end position="1287"/>
    </location>
</feature>
<name>A0AAN6JJ03_9BASI</name>
<feature type="compositionally biased region" description="Low complexity" evidence="5">
    <location>
        <begin position="1387"/>
        <end position="1397"/>
    </location>
</feature>
<organism evidence="7 8">
    <name type="scientific">Tilletia horrida</name>
    <dbReference type="NCBI Taxonomy" id="155126"/>
    <lineage>
        <taxon>Eukaryota</taxon>
        <taxon>Fungi</taxon>
        <taxon>Dikarya</taxon>
        <taxon>Basidiomycota</taxon>
        <taxon>Ustilaginomycotina</taxon>
        <taxon>Exobasidiomycetes</taxon>
        <taxon>Tilletiales</taxon>
        <taxon>Tilletiaceae</taxon>
        <taxon>Tilletia</taxon>
    </lineage>
</organism>
<feature type="compositionally biased region" description="Basic residues" evidence="5">
    <location>
        <begin position="1137"/>
        <end position="1146"/>
    </location>
</feature>
<dbReference type="GO" id="GO:0006281">
    <property type="term" value="P:DNA repair"/>
    <property type="evidence" value="ECO:0007669"/>
    <property type="project" value="TreeGrafter"/>
</dbReference>
<dbReference type="InterPro" id="IPR006906">
    <property type="entry name" value="Timeless_N"/>
</dbReference>
<evidence type="ECO:0000256" key="3">
    <source>
        <dbReference type="ARBA" id="ARBA00023242"/>
    </source>
</evidence>
<feature type="compositionally biased region" description="Low complexity" evidence="5">
    <location>
        <begin position="1464"/>
        <end position="1480"/>
    </location>
</feature>
<evidence type="ECO:0000256" key="5">
    <source>
        <dbReference type="SAM" id="MobiDB-lite"/>
    </source>
</evidence>
<dbReference type="GO" id="GO:0000076">
    <property type="term" value="P:DNA replication checkpoint signaling"/>
    <property type="evidence" value="ECO:0007669"/>
    <property type="project" value="TreeGrafter"/>
</dbReference>
<accession>A0AAN6JJ03</accession>
<evidence type="ECO:0000256" key="2">
    <source>
        <dbReference type="ARBA" id="ARBA00022880"/>
    </source>
</evidence>
<dbReference type="GO" id="GO:0003677">
    <property type="term" value="F:DNA binding"/>
    <property type="evidence" value="ECO:0007669"/>
    <property type="project" value="TreeGrafter"/>
</dbReference>
<feature type="compositionally biased region" description="Acidic residues" evidence="5">
    <location>
        <begin position="1090"/>
        <end position="1102"/>
    </location>
</feature>
<feature type="region of interest" description="Disordered" evidence="5">
    <location>
        <begin position="1034"/>
        <end position="1163"/>
    </location>
</feature>
<evidence type="ECO:0000256" key="4">
    <source>
        <dbReference type="ARBA" id="ARBA00023306"/>
    </source>
</evidence>
<dbReference type="GO" id="GO:0031298">
    <property type="term" value="C:replication fork protection complex"/>
    <property type="evidence" value="ECO:0007669"/>
    <property type="project" value="TreeGrafter"/>
</dbReference>
<evidence type="ECO:0000313" key="7">
    <source>
        <dbReference type="EMBL" id="KAK0525534.1"/>
    </source>
</evidence>
<comment type="subcellular location">
    <subcellularLocation>
        <location evidence="1">Nucleus</location>
    </subcellularLocation>
</comment>
<feature type="compositionally biased region" description="Acidic residues" evidence="5">
    <location>
        <begin position="1436"/>
        <end position="1447"/>
    </location>
</feature>
<feature type="compositionally biased region" description="Basic and acidic residues" evidence="5">
    <location>
        <begin position="1046"/>
        <end position="1055"/>
    </location>
</feature>
<keyword evidence="8" id="KW-1185">Reference proteome</keyword>
<comment type="caution">
    <text evidence="7">The sequence shown here is derived from an EMBL/GenBank/DDBJ whole genome shotgun (WGS) entry which is preliminary data.</text>
</comment>
<reference evidence="7" key="1">
    <citation type="journal article" date="2023" name="PhytoFront">
        <title>Draft Genome Resources of Seven Strains of Tilletia horrida, Causal Agent of Kernel Smut of Rice.</title>
        <authorList>
            <person name="Khanal S."/>
            <person name="Antony Babu S."/>
            <person name="Zhou X.G."/>
        </authorList>
    </citation>
    <scope>NUCLEOTIDE SEQUENCE</scope>
    <source>
        <strain evidence="7">TX3</strain>
    </source>
</reference>
<evidence type="ECO:0000256" key="1">
    <source>
        <dbReference type="ARBA" id="ARBA00004123"/>
    </source>
</evidence>